<dbReference type="GeneID" id="103308242"/>
<dbReference type="RefSeq" id="XP_008179534.1">
    <property type="nucleotide sequence ID" value="XM_008181312.1"/>
</dbReference>
<protein>
    <recommendedName>
        <fullName evidence="2">Regulatory protein zeste</fullName>
    </recommendedName>
</protein>
<dbReference type="AlphaFoldDB" id="A0A8R1X119"/>
<reference evidence="7" key="2">
    <citation type="submission" date="2022-06" db="UniProtKB">
        <authorList>
            <consortium name="EnsemblMetazoa"/>
        </authorList>
    </citation>
    <scope>IDENTIFICATION</scope>
</reference>
<organism evidence="7 8">
    <name type="scientific">Acyrthosiphon pisum</name>
    <name type="common">Pea aphid</name>
    <dbReference type="NCBI Taxonomy" id="7029"/>
    <lineage>
        <taxon>Eukaryota</taxon>
        <taxon>Metazoa</taxon>
        <taxon>Ecdysozoa</taxon>
        <taxon>Arthropoda</taxon>
        <taxon>Hexapoda</taxon>
        <taxon>Insecta</taxon>
        <taxon>Pterygota</taxon>
        <taxon>Neoptera</taxon>
        <taxon>Paraneoptera</taxon>
        <taxon>Hemiptera</taxon>
        <taxon>Sternorrhyncha</taxon>
        <taxon>Aphidomorpha</taxon>
        <taxon>Aphidoidea</taxon>
        <taxon>Aphididae</taxon>
        <taxon>Macrosiphini</taxon>
        <taxon>Acyrthosiphon</taxon>
    </lineage>
</organism>
<proteinExistence type="predicted"/>
<dbReference type="KEGG" id="api:103308242"/>
<evidence type="ECO:0000256" key="2">
    <source>
        <dbReference type="ARBA" id="ARBA00016807"/>
    </source>
</evidence>
<evidence type="ECO:0000256" key="5">
    <source>
        <dbReference type="ARBA" id="ARBA00025466"/>
    </source>
</evidence>
<dbReference type="OrthoDB" id="6628530at2759"/>
<evidence type="ECO:0000313" key="7">
    <source>
        <dbReference type="EnsemblMetazoa" id="XP_008179534.1"/>
    </source>
</evidence>
<evidence type="ECO:0000259" key="6">
    <source>
        <dbReference type="Pfam" id="PF13873"/>
    </source>
</evidence>
<evidence type="ECO:0000256" key="3">
    <source>
        <dbReference type="ARBA" id="ARBA00023015"/>
    </source>
</evidence>
<comment type="function">
    <text evidence="5">Involved in transvection phenomena (= synapsis-dependent gene expression), where the synaptic pairing of chromosomes carrying genes with which zeste interacts influences the expression of these genes. Zeste binds to DNA and stimulates transcription from a nearby promoter.</text>
</comment>
<accession>A0A8R1X119</accession>
<dbReference type="EnsemblMetazoa" id="XM_008181312.1">
    <property type="protein sequence ID" value="XP_008179534.1"/>
    <property type="gene ID" value="LOC103308242"/>
</dbReference>
<evidence type="ECO:0000313" key="8">
    <source>
        <dbReference type="Proteomes" id="UP000007819"/>
    </source>
</evidence>
<reference evidence="8" key="1">
    <citation type="submission" date="2010-06" db="EMBL/GenBank/DDBJ databases">
        <authorList>
            <person name="Jiang H."/>
            <person name="Abraham K."/>
            <person name="Ali S."/>
            <person name="Alsbrooks S.L."/>
            <person name="Anim B.N."/>
            <person name="Anosike U.S."/>
            <person name="Attaway T."/>
            <person name="Bandaranaike D.P."/>
            <person name="Battles P.K."/>
            <person name="Bell S.N."/>
            <person name="Bell A.V."/>
            <person name="Beltran B."/>
            <person name="Bickham C."/>
            <person name="Bustamante Y."/>
            <person name="Caleb T."/>
            <person name="Canada A."/>
            <person name="Cardenas V."/>
            <person name="Carter K."/>
            <person name="Chacko J."/>
            <person name="Chandrabose M.N."/>
            <person name="Chavez D."/>
            <person name="Chavez A."/>
            <person name="Chen L."/>
            <person name="Chu H.-S."/>
            <person name="Claassen K.J."/>
            <person name="Cockrell R."/>
            <person name="Collins M."/>
            <person name="Cooper J.A."/>
            <person name="Cree A."/>
            <person name="Curry S.M."/>
            <person name="Da Y."/>
            <person name="Dao M.D."/>
            <person name="Das B."/>
            <person name="Davila M.-L."/>
            <person name="Davy-Carroll L."/>
            <person name="Denson S."/>
            <person name="Dinh H."/>
            <person name="Ebong V.E."/>
            <person name="Edwards J.R."/>
            <person name="Egan A."/>
            <person name="El-Daye J."/>
            <person name="Escobedo L."/>
            <person name="Fernandez S."/>
            <person name="Fernando P.R."/>
            <person name="Flagg N."/>
            <person name="Forbes L.D."/>
            <person name="Fowler R.G."/>
            <person name="Fu Q."/>
            <person name="Gabisi R.A."/>
            <person name="Ganer J."/>
            <person name="Garbino Pronczuk A."/>
            <person name="Garcia R.M."/>
            <person name="Garner T."/>
            <person name="Garrett T.E."/>
            <person name="Gonzalez D.A."/>
            <person name="Hamid H."/>
            <person name="Hawkins E.S."/>
            <person name="Hirani K."/>
            <person name="Hogues M.E."/>
            <person name="Hollins B."/>
            <person name="Hsiao C.-H."/>
            <person name="Jabil R."/>
            <person name="James M.L."/>
            <person name="Jhangiani S.N."/>
            <person name="Johnson B."/>
            <person name="Johnson Q."/>
            <person name="Joshi V."/>
            <person name="Kalu J.B."/>
            <person name="Kam C."/>
            <person name="Kashfia A."/>
            <person name="Keebler J."/>
            <person name="Kisamo H."/>
            <person name="Kovar C.L."/>
            <person name="Lago L.A."/>
            <person name="Lai C.-Y."/>
            <person name="Laidlaw J."/>
            <person name="Lara F."/>
            <person name="Le T.-K."/>
            <person name="Lee S.L."/>
            <person name="Legall F.H."/>
            <person name="Lemon S.J."/>
            <person name="Lewis L.R."/>
            <person name="Li B."/>
            <person name="Liu Y."/>
            <person name="Liu Y.-S."/>
            <person name="Lopez J."/>
            <person name="Lozado R.J."/>
            <person name="Lu J."/>
            <person name="Madu R.C."/>
            <person name="Maheshwari M."/>
            <person name="Maheshwari R."/>
            <person name="Malloy K."/>
            <person name="Martinez E."/>
            <person name="Mathew T."/>
            <person name="Mercado I.C."/>
            <person name="Mercado C."/>
            <person name="Meyer B."/>
            <person name="Montgomery K."/>
            <person name="Morgan M.B."/>
            <person name="Munidasa M."/>
            <person name="Nazareth L.V."/>
            <person name="Nelson J."/>
            <person name="Ng B.M."/>
            <person name="Nguyen N.B."/>
            <person name="Nguyen P.Q."/>
            <person name="Nguyen T."/>
            <person name="Obregon M."/>
            <person name="Okwuonu G.O."/>
            <person name="Onwere C.G."/>
            <person name="Orozco G."/>
            <person name="Parra A."/>
            <person name="Patel S."/>
            <person name="Patil S."/>
            <person name="Perez A."/>
            <person name="Perez Y."/>
            <person name="Pham C."/>
            <person name="Primus E.L."/>
            <person name="Pu L.-L."/>
            <person name="Puazo M."/>
            <person name="Qin X."/>
            <person name="Quiroz J.B."/>
            <person name="Reese J."/>
            <person name="Richards S."/>
            <person name="Rives C.M."/>
            <person name="Robberts R."/>
            <person name="Ruiz S.J."/>
            <person name="Ruiz M.J."/>
            <person name="Santibanez J."/>
            <person name="Schneider B.W."/>
            <person name="Sisson I."/>
            <person name="Smith M."/>
            <person name="Sodergren E."/>
            <person name="Song X.-Z."/>
            <person name="Song B.B."/>
            <person name="Summersgill H."/>
            <person name="Thelus R."/>
            <person name="Thornton R.D."/>
            <person name="Trejos Z.Y."/>
            <person name="Usmani K."/>
            <person name="Vattathil S."/>
            <person name="Villasana D."/>
            <person name="Walker D.L."/>
            <person name="Wang S."/>
            <person name="Wang K."/>
            <person name="White C.S."/>
            <person name="Williams A.C."/>
            <person name="Williamson J."/>
            <person name="Wilson K."/>
            <person name="Woghiren I.O."/>
            <person name="Woodworth J.R."/>
            <person name="Worley K.C."/>
            <person name="Wright R.A."/>
            <person name="Wu W."/>
            <person name="Young L."/>
            <person name="Zhang L."/>
            <person name="Zhang J."/>
            <person name="Zhu Y."/>
            <person name="Muzny D.M."/>
            <person name="Weinstock G."/>
            <person name="Gibbs R.A."/>
        </authorList>
    </citation>
    <scope>NUCLEOTIDE SEQUENCE [LARGE SCALE GENOMIC DNA]</scope>
    <source>
        <strain evidence="8">LSR1</strain>
    </source>
</reference>
<dbReference type="PANTHER" id="PTHR21411">
    <property type="entry name" value="APONTIC"/>
    <property type="match status" value="1"/>
</dbReference>
<feature type="domain" description="Myb/SANT-like DNA-binding" evidence="6">
    <location>
        <begin position="6"/>
        <end position="79"/>
    </location>
</feature>
<dbReference type="Pfam" id="PF13873">
    <property type="entry name" value="Myb_DNA-bind_5"/>
    <property type="match status" value="1"/>
</dbReference>
<dbReference type="OMA" id="HNITCVI"/>
<dbReference type="Proteomes" id="UP000007819">
    <property type="component" value="Unassembled WGS sequence"/>
</dbReference>
<sequence length="241" mass="27423">MGKGLAFSASEKSLIIELIQLKKVVENKKTDAFSIHDKNKAWESITKTFNASGDHPKRTVSQVKKCWHNIKTKRKSEITSHKQAVLRPGACEIPGAIDSDTIASHNITCVITSDGYLEFNIQPSDDNLSDSNINDTDANFTNAVPSKSIGKQVELPRQYLKNKKSNLSAEATSRIERVEIQKINDEEIHNLLKEELLLKMENERELLKRRKIETEVASNDLIFRKEKHLTEMELLKRTINE</sequence>
<evidence type="ECO:0000256" key="4">
    <source>
        <dbReference type="ARBA" id="ARBA00023163"/>
    </source>
</evidence>
<evidence type="ECO:0000256" key="1">
    <source>
        <dbReference type="ARBA" id="ARBA00011764"/>
    </source>
</evidence>
<keyword evidence="3" id="KW-0805">Transcription regulation</keyword>
<name>A0A8R1X119_ACYPI</name>
<comment type="subunit">
    <text evidence="1">Self-associates forming complexes of several hundred monomers.</text>
</comment>
<keyword evidence="8" id="KW-1185">Reference proteome</keyword>
<keyword evidence="4" id="KW-0804">Transcription</keyword>
<dbReference type="InterPro" id="IPR028002">
    <property type="entry name" value="Myb_DNA-bind_5"/>
</dbReference>
<dbReference type="PANTHER" id="PTHR21411:SF0">
    <property type="entry name" value="REGULATORY PROTEIN ZESTE"/>
    <property type="match status" value="1"/>
</dbReference>